<dbReference type="GO" id="GO:0003700">
    <property type="term" value="F:DNA-binding transcription factor activity"/>
    <property type="evidence" value="ECO:0007669"/>
    <property type="project" value="InterPro"/>
</dbReference>
<protein>
    <recommendedName>
        <fullName evidence="2">HTH lysR-type domain-containing protein</fullName>
    </recommendedName>
</protein>
<feature type="compositionally biased region" description="Polar residues" evidence="1">
    <location>
        <begin position="39"/>
        <end position="54"/>
    </location>
</feature>
<name>A0A6S7B9J5_9BURK</name>
<evidence type="ECO:0000313" key="4">
    <source>
        <dbReference type="Proteomes" id="UP000494115"/>
    </source>
</evidence>
<dbReference type="AlphaFoldDB" id="A0A6S7B9J5"/>
<dbReference type="Pfam" id="PF00126">
    <property type="entry name" value="HTH_1"/>
    <property type="match status" value="1"/>
</dbReference>
<evidence type="ECO:0000313" key="3">
    <source>
        <dbReference type="EMBL" id="CAB3790588.1"/>
    </source>
</evidence>
<organism evidence="3 4">
    <name type="scientific">Pararobbsia alpina</name>
    <dbReference type="NCBI Taxonomy" id="621374"/>
    <lineage>
        <taxon>Bacteria</taxon>
        <taxon>Pseudomonadati</taxon>
        <taxon>Pseudomonadota</taxon>
        <taxon>Betaproteobacteria</taxon>
        <taxon>Burkholderiales</taxon>
        <taxon>Burkholderiaceae</taxon>
        <taxon>Pararobbsia</taxon>
    </lineage>
</organism>
<dbReference type="EMBL" id="CADIKM010000012">
    <property type="protein sequence ID" value="CAB3790588.1"/>
    <property type="molecule type" value="Genomic_DNA"/>
</dbReference>
<proteinExistence type="predicted"/>
<keyword evidence="4" id="KW-1185">Reference proteome</keyword>
<sequence length="65" mass="6885">MDRLDALKLFIRIVDGGSFAAAAREIGVGQPAVSTDCVTRTVSGRSTRPTNVTQHDADRGRSIGL</sequence>
<evidence type="ECO:0000259" key="2">
    <source>
        <dbReference type="PROSITE" id="PS50931"/>
    </source>
</evidence>
<gene>
    <name evidence="3" type="ORF">LMG28138_03018</name>
</gene>
<dbReference type="Gene3D" id="1.10.10.10">
    <property type="entry name" value="Winged helix-like DNA-binding domain superfamily/Winged helix DNA-binding domain"/>
    <property type="match status" value="1"/>
</dbReference>
<reference evidence="3 4" key="1">
    <citation type="submission" date="2020-04" db="EMBL/GenBank/DDBJ databases">
        <authorList>
            <person name="De Canck E."/>
        </authorList>
    </citation>
    <scope>NUCLEOTIDE SEQUENCE [LARGE SCALE GENOMIC DNA]</scope>
    <source>
        <strain evidence="3 4">LMG 28138</strain>
    </source>
</reference>
<accession>A0A6S7B9J5</accession>
<feature type="region of interest" description="Disordered" evidence="1">
    <location>
        <begin position="39"/>
        <end position="65"/>
    </location>
</feature>
<feature type="domain" description="HTH lysR-type" evidence="2">
    <location>
        <begin position="1"/>
        <end position="34"/>
    </location>
</feature>
<dbReference type="InterPro" id="IPR036390">
    <property type="entry name" value="WH_DNA-bd_sf"/>
</dbReference>
<dbReference type="RefSeq" id="WP_246257441.1">
    <property type="nucleotide sequence ID" value="NZ_CADIKM010000012.1"/>
</dbReference>
<dbReference type="PROSITE" id="PS50931">
    <property type="entry name" value="HTH_LYSR"/>
    <property type="match status" value="1"/>
</dbReference>
<dbReference type="Proteomes" id="UP000494115">
    <property type="component" value="Unassembled WGS sequence"/>
</dbReference>
<feature type="compositionally biased region" description="Basic and acidic residues" evidence="1">
    <location>
        <begin position="55"/>
        <end position="65"/>
    </location>
</feature>
<dbReference type="InterPro" id="IPR036388">
    <property type="entry name" value="WH-like_DNA-bd_sf"/>
</dbReference>
<dbReference type="InterPro" id="IPR000847">
    <property type="entry name" value="LysR_HTH_N"/>
</dbReference>
<dbReference type="SUPFAM" id="SSF46785">
    <property type="entry name" value="Winged helix' DNA-binding domain"/>
    <property type="match status" value="1"/>
</dbReference>
<evidence type="ECO:0000256" key="1">
    <source>
        <dbReference type="SAM" id="MobiDB-lite"/>
    </source>
</evidence>